<organism evidence="3 4">
    <name type="scientific">Mytilus edulis</name>
    <name type="common">Blue mussel</name>
    <dbReference type="NCBI Taxonomy" id="6550"/>
    <lineage>
        <taxon>Eukaryota</taxon>
        <taxon>Metazoa</taxon>
        <taxon>Spiralia</taxon>
        <taxon>Lophotrochozoa</taxon>
        <taxon>Mollusca</taxon>
        <taxon>Bivalvia</taxon>
        <taxon>Autobranchia</taxon>
        <taxon>Pteriomorphia</taxon>
        <taxon>Mytilida</taxon>
        <taxon>Mytiloidea</taxon>
        <taxon>Mytilidae</taxon>
        <taxon>Mytilinae</taxon>
        <taxon>Mytilus</taxon>
    </lineage>
</organism>
<reference evidence="3" key="1">
    <citation type="submission" date="2021-03" db="EMBL/GenBank/DDBJ databases">
        <authorList>
            <person name="Bekaert M."/>
        </authorList>
    </citation>
    <scope>NUCLEOTIDE SEQUENCE</scope>
</reference>
<dbReference type="SUPFAM" id="SSF52980">
    <property type="entry name" value="Restriction endonuclease-like"/>
    <property type="match status" value="1"/>
</dbReference>
<keyword evidence="4" id="KW-1185">Reference proteome</keyword>
<dbReference type="Proteomes" id="UP000683360">
    <property type="component" value="Unassembled WGS sequence"/>
</dbReference>
<dbReference type="EMBL" id="CAJPWZ010001239">
    <property type="protein sequence ID" value="CAG2210573.1"/>
    <property type="molecule type" value="Genomic_DNA"/>
</dbReference>
<dbReference type="PANTHER" id="PTHR46609:SF8">
    <property type="entry name" value="YQAJ VIRAL RECOMBINASE DOMAIN-CONTAINING PROTEIN"/>
    <property type="match status" value="1"/>
</dbReference>
<dbReference type="OrthoDB" id="6135193at2759"/>
<dbReference type="InterPro" id="IPR019080">
    <property type="entry name" value="YqaJ_viral_recombinase"/>
</dbReference>
<evidence type="ECO:0000313" key="4">
    <source>
        <dbReference type="Proteomes" id="UP000683360"/>
    </source>
</evidence>
<proteinExistence type="predicted"/>
<dbReference type="Pfam" id="PF09588">
    <property type="entry name" value="YqaJ"/>
    <property type="match status" value="1"/>
</dbReference>
<feature type="region of interest" description="Disordered" evidence="1">
    <location>
        <begin position="1288"/>
        <end position="1308"/>
    </location>
</feature>
<dbReference type="Gene3D" id="3.90.320.10">
    <property type="match status" value="1"/>
</dbReference>
<comment type="caution">
    <text evidence="3">The sequence shown here is derived from an EMBL/GenBank/DDBJ whole genome shotgun (WGS) entry which is preliminary data.</text>
</comment>
<accession>A0A8S3RWK1</accession>
<evidence type="ECO:0000313" key="3">
    <source>
        <dbReference type="EMBL" id="CAG2210573.1"/>
    </source>
</evidence>
<protein>
    <recommendedName>
        <fullName evidence="2">YqaJ viral recombinase domain-containing protein</fullName>
    </recommendedName>
</protein>
<dbReference type="GO" id="GO:0006281">
    <property type="term" value="P:DNA repair"/>
    <property type="evidence" value="ECO:0007669"/>
    <property type="project" value="UniProtKB-ARBA"/>
</dbReference>
<name>A0A8S3RWK1_MYTED</name>
<evidence type="ECO:0000259" key="2">
    <source>
        <dbReference type="Pfam" id="PF09588"/>
    </source>
</evidence>
<feature type="domain" description="YqaJ viral recombinase" evidence="2">
    <location>
        <begin position="352"/>
        <end position="494"/>
    </location>
</feature>
<dbReference type="InterPro" id="IPR011604">
    <property type="entry name" value="PDDEXK-like_dom_sf"/>
</dbReference>
<gene>
    <name evidence="3" type="ORF">MEDL_24646</name>
</gene>
<evidence type="ECO:0000256" key="1">
    <source>
        <dbReference type="SAM" id="MobiDB-lite"/>
    </source>
</evidence>
<feature type="compositionally biased region" description="Basic residues" evidence="1">
    <location>
        <begin position="1289"/>
        <end position="1299"/>
    </location>
</feature>
<dbReference type="InterPro" id="IPR011335">
    <property type="entry name" value="Restrct_endonuc-II-like"/>
</dbReference>
<dbReference type="InterPro" id="IPR051703">
    <property type="entry name" value="NF-kappa-B_Signaling_Reg"/>
</dbReference>
<sequence>MKDESSQTAILDTDLYSLLQDAASVLKERGRYDDFLTVLRCIADRTLIDNISLHLLLDVGNFYATNCIQGLRYSEETITFWVTVKKLFKGKGVNFFRGFKAQGLEKDKECISPKDCRINFAVPSNPTLASESTKYTVGLENPGILETSLDAFAEKNVNKDIKISIDGKKLALGFGKTGDENLGGFENSPTLKDRQERLANEQKTARDTTELFEKEDLDRPMAKQGLLLTISNISKRIQELREFNVKRKRHVENLLKSVDGNWQQSKFAHAISYWQTKLVQANNCVSELIDCMDKLGYAVSCLNGTSNNYIQGSKSTIFLNRQGNYKCLKDGIHLNEPMDQDSNIMKQRSNAWHELRNGSRITGSTIFRALGLDTLKEQQNHYDKVYKGVEKPISDNLSSLFEYGTAQEINALGSFVGKVMPVYFPDLIYKEDGCIILPFGDTQAVISGDGTGVNTNNDVVAFEFKCPMPGKKYKTDALYEIPVYYTTQVLSQMAAKNLQELAFICYTPDSITYIRGHFDAQLWSRIWTFVEKCYGSKDAARPTRRDPEIQTLLADLKAYSKQCEFIAEFPSLRSVPCECLPTSNASDMYGNHVDLEHLSDMSFEDVPSFIQKSMEATNTAYNILRKPAKEVLVTVISDLDRQSRGDDSVVHAVPIHYGLSGFSLSMSSVRKLLHQVVCAIHARRLNTKAIAFDGQFLEIAIADDNGKALTVSKFTKQFWEDVKSTDKKVKRETLMKLNDMPNIKNMEDLYHVFDCLRDRNGFSISVKDSAKIQQVGSPENISKIFYKKQEKIVDEDEIEESIPSQDGDILQYLPTEIISALDAEAIEIIKSLGNIDTSDLQDKTEDQNQESEDINLQDDDYEKALIAMLVQADGKSKFDVYSLQKFKELFTDAKTINTSFTAPEMKILINLLDKAKYKKSALKPELVNIVSKWYGNGDSLEKTAKSPLNLKKMVQNHIKRWPIDAINVAYAQLKFRESFDVWCDSNPFNGPWNIKTDKGTLFTISTWYAQPALVDGKWIQPIIDPHHIFVNNRSRCCSKGMSGMGINPSSWWKVAEDSVNNKAGLSIEVAKELRDRQKNSFAQATFSEKVEKVMEINGDVREANWCSLIRNWYSAIDDAGISVDTRLQKMLDIRSYLLPFLRTGHFPPQGAYIAGLPIAQFEGILSNVDRRIQLYSMTTLQTYNQRAITSLDSETFFSGFQDYDPKGTGVLRADDIPTALGAAVYLYKQRLDPNRKFYMRTSERVRVYQVQPLDDEMNFQQTGDKDATEDATLPRTIFLRSHQFDTEKRKTKVPKRKSGKISDIGQTARGAEGARSFHKFNEEKILAHRRSGIMDDKLFDI</sequence>
<dbReference type="PANTHER" id="PTHR46609">
    <property type="entry name" value="EXONUCLEASE, PHAGE-TYPE/RECB, C-TERMINAL DOMAIN-CONTAINING PROTEIN"/>
    <property type="match status" value="1"/>
</dbReference>